<accession>A0A8H6FMG0</accession>
<dbReference type="EMBL" id="JACCJC010000059">
    <property type="protein sequence ID" value="KAF6231236.1"/>
    <property type="molecule type" value="Genomic_DNA"/>
</dbReference>
<dbReference type="Proteomes" id="UP000578531">
    <property type="component" value="Unassembled WGS sequence"/>
</dbReference>
<dbReference type="OrthoDB" id="1744869at2759"/>
<evidence type="ECO:0000313" key="2">
    <source>
        <dbReference type="EMBL" id="KAF6231236.1"/>
    </source>
</evidence>
<dbReference type="AlphaFoldDB" id="A0A8H6FMG0"/>
<reference evidence="2 3" key="1">
    <citation type="journal article" date="2020" name="Genomics">
        <title>Complete, high-quality genomes from long-read metagenomic sequencing of two wolf lichen thalli reveals enigmatic genome architecture.</title>
        <authorList>
            <person name="McKenzie S.K."/>
            <person name="Walston R.F."/>
            <person name="Allen J.L."/>
        </authorList>
    </citation>
    <scope>NUCLEOTIDE SEQUENCE [LARGE SCALE GENOMIC DNA]</scope>
    <source>
        <strain evidence="2">WasteWater2</strain>
    </source>
</reference>
<protein>
    <submittedName>
        <fullName evidence="2">Uncharacterized protein</fullName>
    </submittedName>
</protein>
<comment type="caution">
    <text evidence="2">The sequence shown here is derived from an EMBL/GenBank/DDBJ whole genome shotgun (WGS) entry which is preliminary data.</text>
</comment>
<organism evidence="2 3">
    <name type="scientific">Letharia columbiana</name>
    <dbReference type="NCBI Taxonomy" id="112416"/>
    <lineage>
        <taxon>Eukaryota</taxon>
        <taxon>Fungi</taxon>
        <taxon>Dikarya</taxon>
        <taxon>Ascomycota</taxon>
        <taxon>Pezizomycotina</taxon>
        <taxon>Lecanoromycetes</taxon>
        <taxon>OSLEUM clade</taxon>
        <taxon>Lecanoromycetidae</taxon>
        <taxon>Lecanorales</taxon>
        <taxon>Lecanorineae</taxon>
        <taxon>Parmeliaceae</taxon>
        <taxon>Letharia</taxon>
    </lineage>
</organism>
<evidence type="ECO:0000313" key="3">
    <source>
        <dbReference type="Proteomes" id="UP000578531"/>
    </source>
</evidence>
<name>A0A8H6FMG0_9LECA</name>
<dbReference type="RefSeq" id="XP_037160669.1">
    <property type="nucleotide sequence ID" value="XM_037312453.1"/>
</dbReference>
<evidence type="ECO:0000256" key="1">
    <source>
        <dbReference type="SAM" id="MobiDB-lite"/>
    </source>
</evidence>
<dbReference type="GeneID" id="59292214"/>
<sequence>MQYLKTELYRQAYEVRRKNTVTTKLDAPYTLLSIRGQASKVPVSGEVKGEELQAPNVRLQDLMPQEPSTPTSTSKYNTALVQKVPKLRDQKQEVQRIIGPGFMQAKLNSRRIAEAKFQSERYPKISENVARKIAKKAAKKAVNNRNKGKTDDGFRFTVRFTSQEQKPSRQVILQPEAQDAPPITIKRHFSLAPGNDYQRHGATPEQKPEMKTEPISASKPFADDVKYRNQQLQSQGSVPIIREESEGKDPGTACKGKYGNVFMLRKHATMNPFERLQAIQQVGEITSRDQAMGLHGQYHLPLFDEQQEGV</sequence>
<keyword evidence="3" id="KW-1185">Reference proteome</keyword>
<gene>
    <name evidence="2" type="ORF">HO173_010568</name>
</gene>
<feature type="region of interest" description="Disordered" evidence="1">
    <location>
        <begin position="193"/>
        <end position="214"/>
    </location>
</feature>
<proteinExistence type="predicted"/>